<dbReference type="OrthoDB" id="284292at2759"/>
<dbReference type="AlphaFoldDB" id="A0A2T9Y430"/>
<keyword evidence="2 4" id="KW-0496">Mitochondrion</keyword>
<evidence type="ECO:0000256" key="3">
    <source>
        <dbReference type="ARBA" id="ARBA00023186"/>
    </source>
</evidence>
<dbReference type="GO" id="GO:0034553">
    <property type="term" value="P:mitochondrial respiratory chain complex II assembly"/>
    <property type="evidence" value="ECO:0007669"/>
    <property type="project" value="TreeGrafter"/>
</dbReference>
<dbReference type="Gene3D" id="1.10.150.250">
    <property type="entry name" value="Flavinator of succinate dehydrogenase"/>
    <property type="match status" value="1"/>
</dbReference>
<comment type="subunit">
    <text evidence="4">Interacts with the flavoprotein subunit within the SDH catalytic dimer.</text>
</comment>
<dbReference type="GO" id="GO:0006099">
    <property type="term" value="P:tricarboxylic acid cycle"/>
    <property type="evidence" value="ECO:0007669"/>
    <property type="project" value="TreeGrafter"/>
</dbReference>
<evidence type="ECO:0000256" key="4">
    <source>
        <dbReference type="HAMAP-Rule" id="MF_03057"/>
    </source>
</evidence>
<name>A0A2T9Y430_9FUNG</name>
<evidence type="ECO:0000313" key="6">
    <source>
        <dbReference type="Proteomes" id="UP000245609"/>
    </source>
</evidence>
<dbReference type="STRING" id="133381.A0A2T9Y430"/>
<comment type="function">
    <text evidence="4">Plays an essential role in the assembly of succinate dehydrogenase (SDH), an enzyme complex (also referred to as respiratory complex II) that is a component of both the tricarboxylic acid (TCA) cycle and the mitochondrial electron transport chain, and which couples the oxidation of succinate to fumarate with the reduction of ubiquinone (coenzyme Q) to ubiquinol. Required for flavinylation (covalent attachment of FAD) of the flavoprotein subunit of the SDH catalytic dimer.</text>
</comment>
<dbReference type="InterPro" id="IPR036714">
    <property type="entry name" value="SDH_sf"/>
</dbReference>
<evidence type="ECO:0000313" key="5">
    <source>
        <dbReference type="EMBL" id="PVU87014.1"/>
    </source>
</evidence>
<proteinExistence type="inferred from homology"/>
<protein>
    <recommendedName>
        <fullName evidence="4">Succinate dehydrogenase assembly factor 2, mitochondrial</fullName>
        <shortName evidence="4">SDH assembly factor 2</shortName>
        <shortName evidence="4">SDHAF2</shortName>
    </recommendedName>
</protein>
<dbReference type="EMBL" id="MBFS01003376">
    <property type="protein sequence ID" value="PVU87014.1"/>
    <property type="molecule type" value="Genomic_DNA"/>
</dbReference>
<organism evidence="5 6">
    <name type="scientific">Smittium megazygosporum</name>
    <dbReference type="NCBI Taxonomy" id="133381"/>
    <lineage>
        <taxon>Eukaryota</taxon>
        <taxon>Fungi</taxon>
        <taxon>Fungi incertae sedis</taxon>
        <taxon>Zoopagomycota</taxon>
        <taxon>Kickxellomycotina</taxon>
        <taxon>Harpellomycetes</taxon>
        <taxon>Harpellales</taxon>
        <taxon>Legeriomycetaceae</taxon>
        <taxon>Smittium</taxon>
    </lineage>
</organism>
<sequence length="154" mass="18067">MNKNLSTIAKVYQTNTFKRLFSVTAIKTKQSQDLESTSKLPPKEQKYGFSEVEKLRRKLVWESRKRGILEFDIILSTFANSRLNSLNFEQLKEYHDLISSGLNDWDLFHWITGAKTPPTEIQDREIFKTLVEFVKAENLFKRMPNLEDAVVHNK</sequence>
<reference evidence="5 6" key="1">
    <citation type="journal article" date="2018" name="MBio">
        <title>Comparative Genomics Reveals the Core Gene Toolbox for the Fungus-Insect Symbiosis.</title>
        <authorList>
            <person name="Wang Y."/>
            <person name="Stata M."/>
            <person name="Wang W."/>
            <person name="Stajich J.E."/>
            <person name="White M.M."/>
            <person name="Moncalvo J.M."/>
        </authorList>
    </citation>
    <scope>NUCLEOTIDE SEQUENCE [LARGE SCALE GENOMIC DNA]</scope>
    <source>
        <strain evidence="5 6">SC-DP-2</strain>
    </source>
</reference>
<comment type="similarity">
    <text evidence="4">Belongs to the SDHAF2 family.</text>
</comment>
<dbReference type="InterPro" id="IPR028882">
    <property type="entry name" value="SDHAF2"/>
</dbReference>
<gene>
    <name evidence="5" type="ORF">BB560_006569</name>
</gene>
<dbReference type="SUPFAM" id="SSF109910">
    <property type="entry name" value="YgfY-like"/>
    <property type="match status" value="1"/>
</dbReference>
<dbReference type="GO" id="GO:0005759">
    <property type="term" value="C:mitochondrial matrix"/>
    <property type="evidence" value="ECO:0007669"/>
    <property type="project" value="UniProtKB-SubCell"/>
</dbReference>
<evidence type="ECO:0000256" key="1">
    <source>
        <dbReference type="ARBA" id="ARBA00004305"/>
    </source>
</evidence>
<dbReference type="HAMAP" id="MF_03057">
    <property type="entry name" value="SDHAF2"/>
    <property type="match status" value="1"/>
</dbReference>
<dbReference type="InterPro" id="IPR005631">
    <property type="entry name" value="SDH"/>
</dbReference>
<accession>A0A2T9Y430</accession>
<comment type="caution">
    <text evidence="5">The sequence shown here is derived from an EMBL/GenBank/DDBJ whole genome shotgun (WGS) entry which is preliminary data.</text>
</comment>
<dbReference type="FunFam" id="1.10.150.250:FF:000002">
    <property type="entry name" value="Succinate dehydrogenase assembly factor 2, mitochondrial"/>
    <property type="match status" value="1"/>
</dbReference>
<keyword evidence="6" id="KW-1185">Reference proteome</keyword>
<dbReference type="PANTHER" id="PTHR12469:SF2">
    <property type="entry name" value="SUCCINATE DEHYDROGENASE ASSEMBLY FACTOR 2, MITOCHONDRIAL"/>
    <property type="match status" value="1"/>
</dbReference>
<dbReference type="GO" id="GO:0006121">
    <property type="term" value="P:mitochondrial electron transport, succinate to ubiquinone"/>
    <property type="evidence" value="ECO:0007669"/>
    <property type="project" value="UniProtKB-UniRule"/>
</dbReference>
<dbReference type="Proteomes" id="UP000245609">
    <property type="component" value="Unassembled WGS sequence"/>
</dbReference>
<evidence type="ECO:0000256" key="2">
    <source>
        <dbReference type="ARBA" id="ARBA00023128"/>
    </source>
</evidence>
<dbReference type="Pfam" id="PF03937">
    <property type="entry name" value="Sdh5"/>
    <property type="match status" value="1"/>
</dbReference>
<comment type="subcellular location">
    <subcellularLocation>
        <location evidence="1 4">Mitochondrion matrix</location>
    </subcellularLocation>
</comment>
<dbReference type="PANTHER" id="PTHR12469">
    <property type="entry name" value="PROTEIN EMI5 HOMOLOG, MITOCHONDRIAL"/>
    <property type="match status" value="1"/>
</dbReference>
<keyword evidence="3 4" id="KW-0143">Chaperone</keyword>